<dbReference type="PANTHER" id="PTHR15184">
    <property type="entry name" value="ATP SYNTHASE"/>
    <property type="match status" value="1"/>
</dbReference>
<dbReference type="CDD" id="cd01136">
    <property type="entry name" value="ATPase_flagellum-secretory_path_III"/>
    <property type="match status" value="1"/>
</dbReference>
<dbReference type="InterPro" id="IPR000194">
    <property type="entry name" value="ATPase_F1/V1/A1_a/bsu_nucl-bd"/>
</dbReference>
<comment type="function">
    <text evidence="16">Probable catalytic subunit of a protein translocase for flagellum-specific export, or a proton translocase involved in local circuits at the flagellum. May be involved in a specialized protein export pathway that proceeds without signal peptide cleavage.</text>
</comment>
<keyword evidence="5" id="KW-0813">Transport</keyword>
<dbReference type="EC" id="7.1.2.2" evidence="3"/>
<evidence type="ECO:0000256" key="4">
    <source>
        <dbReference type="ARBA" id="ARBA00020580"/>
    </source>
</evidence>
<gene>
    <name evidence="18" type="primary">fliI</name>
</gene>
<dbReference type="HOGENOM" id="CLU_022398_5_1_6"/>
<name>Q8D3E4_WIGBR</name>
<dbReference type="NCBIfam" id="TIGR03496">
    <property type="entry name" value="FliI_clade1"/>
    <property type="match status" value="1"/>
</dbReference>
<dbReference type="CDD" id="cd18117">
    <property type="entry name" value="ATP-synt_flagellum-secretory_path_III_N"/>
    <property type="match status" value="1"/>
</dbReference>
<evidence type="ECO:0000256" key="7">
    <source>
        <dbReference type="ARBA" id="ARBA00022741"/>
    </source>
</evidence>
<dbReference type="GO" id="GO:0005524">
    <property type="term" value="F:ATP binding"/>
    <property type="evidence" value="ECO:0007669"/>
    <property type="project" value="UniProtKB-KW"/>
</dbReference>
<keyword evidence="19" id="KW-1185">Reference proteome</keyword>
<dbReference type="InterPro" id="IPR003593">
    <property type="entry name" value="AAA+_ATPase"/>
</dbReference>
<evidence type="ECO:0000256" key="16">
    <source>
        <dbReference type="ARBA" id="ARBA00037170"/>
    </source>
</evidence>
<dbReference type="InterPro" id="IPR050053">
    <property type="entry name" value="ATPase_alpha/beta_chains"/>
</dbReference>
<dbReference type="InterPro" id="IPR020005">
    <property type="entry name" value="FliI_clade1"/>
</dbReference>
<evidence type="ECO:0000256" key="10">
    <source>
        <dbReference type="ARBA" id="ARBA00022840"/>
    </source>
</evidence>
<keyword evidence="8" id="KW-0375">Hydrogen ion transport</keyword>
<organism evidence="18 19">
    <name type="scientific">Wigglesworthia glossinidia brevipalpis</name>
    <dbReference type="NCBI Taxonomy" id="36870"/>
    <lineage>
        <taxon>Bacteria</taxon>
        <taxon>Pseudomonadati</taxon>
        <taxon>Pseudomonadota</taxon>
        <taxon>Gammaproteobacteria</taxon>
        <taxon>Enterobacterales</taxon>
        <taxon>Erwiniaceae</taxon>
        <taxon>Wigglesworthia</taxon>
    </lineage>
</organism>
<protein>
    <recommendedName>
        <fullName evidence="4">Flagellum-specific ATP synthase</fullName>
        <ecNumber evidence="3">7.1.2.2</ecNumber>
    </recommendedName>
</protein>
<keyword evidence="11" id="KW-0653">Protein transport</keyword>
<dbReference type="EMBL" id="BA000021">
    <property type="protein sequence ID" value="BAC24203.1"/>
    <property type="molecule type" value="Genomic_DNA"/>
</dbReference>
<accession>Q8D3E4</accession>
<dbReference type="NCBIfam" id="TIGR01026">
    <property type="entry name" value="fliI_yscN"/>
    <property type="match status" value="1"/>
</dbReference>
<evidence type="ECO:0000256" key="11">
    <source>
        <dbReference type="ARBA" id="ARBA00022927"/>
    </source>
</evidence>
<dbReference type="GO" id="GO:0030254">
    <property type="term" value="P:protein secretion by the type III secretion system"/>
    <property type="evidence" value="ECO:0007669"/>
    <property type="project" value="InterPro"/>
</dbReference>
<evidence type="ECO:0000256" key="9">
    <source>
        <dbReference type="ARBA" id="ARBA00022795"/>
    </source>
</evidence>
<dbReference type="FunFam" id="3.40.50.12240:FF:000002">
    <property type="entry name" value="Flagellum-specific ATP synthase FliI"/>
    <property type="match status" value="1"/>
</dbReference>
<keyword evidence="6" id="KW-0963">Cytoplasm</keyword>
<dbReference type="InterPro" id="IPR005714">
    <property type="entry name" value="ATPase_T3SS_FliI/YscN"/>
</dbReference>
<reference evidence="18 19" key="1">
    <citation type="journal article" date="2002" name="Nat. Genet.">
        <title>Genome sequence of the endocellular obligate symbiont of tsetse flies, Wigglesworthia glossinidia.</title>
        <authorList>
            <person name="Akman L."/>
            <person name="Yamashita A."/>
            <person name="Watanabe H."/>
            <person name="Oshima K."/>
            <person name="Shiba T."/>
            <person name="Hattori M."/>
            <person name="Aksoy S."/>
        </authorList>
    </citation>
    <scope>NUCLEOTIDE SEQUENCE [LARGE SCALE GENOMIC DNA]</scope>
</reference>
<keyword evidence="14" id="KW-1006">Bacterial flagellum protein export</keyword>
<dbReference type="Pfam" id="PF00006">
    <property type="entry name" value="ATP-synt_ab"/>
    <property type="match status" value="1"/>
</dbReference>
<keyword evidence="9" id="KW-1005">Bacterial flagellum biogenesis</keyword>
<feature type="domain" description="AAA+ ATPase" evidence="17">
    <location>
        <begin position="173"/>
        <end position="356"/>
    </location>
</feature>
<comment type="subcellular location">
    <subcellularLocation>
        <location evidence="1">Cytoplasm</location>
    </subcellularLocation>
</comment>
<dbReference type="GO" id="GO:0071973">
    <property type="term" value="P:bacterial-type flagellum-dependent cell motility"/>
    <property type="evidence" value="ECO:0007669"/>
    <property type="project" value="InterPro"/>
</dbReference>
<evidence type="ECO:0000313" key="19">
    <source>
        <dbReference type="Proteomes" id="UP000000562"/>
    </source>
</evidence>
<dbReference type="GO" id="GO:0030257">
    <property type="term" value="C:type III protein secretion system complex"/>
    <property type="evidence" value="ECO:0007669"/>
    <property type="project" value="InterPro"/>
</dbReference>
<evidence type="ECO:0000256" key="13">
    <source>
        <dbReference type="ARBA" id="ARBA00023065"/>
    </source>
</evidence>
<sequence length="458" mass="50606">MTLQLKRWIDKINHKESLIYDIPDYFQYGKLVRATGMVMEAIGLQLPIGSTCFIEKKEENSITNIECEVVGFNGQNLFLMPLEGVDGICPGARVHSQDLYNSKISTRLLPIGYSLLGRVLNSSGKFLDKLPVPKTYKKKSLYTKPINPLLRDPIKKVLDVGVRAINGLLTVGIGQRMGIFSGSGVGKSILLGMMAKYTKADIIVVGLIGERGREVKDFIENILGEKGISRSVVIAAPADVSPMLRIQGAIYATRIAEYFRDKGKHVLLIMDSLTRYAMAQREISLAIGEPPATKGYPPSVFAKLSELVERTGNGTDNKGSITAFYTVLTEGDDQQDPIADSSRSILDGHIVLSRFLSESGHYPSIDIESSISRTMSNIVTESHFKCVQKVKQLISSYQKNRDLLSVGAYSSGSDPILDIAIKNYPKIEKYLKQDLNQSCSYEESCLQLNNLCSNNFNI</sequence>
<evidence type="ECO:0000256" key="8">
    <source>
        <dbReference type="ARBA" id="ARBA00022781"/>
    </source>
</evidence>
<evidence type="ECO:0000256" key="2">
    <source>
        <dbReference type="ARBA" id="ARBA00008936"/>
    </source>
</evidence>
<evidence type="ECO:0000256" key="12">
    <source>
        <dbReference type="ARBA" id="ARBA00022967"/>
    </source>
</evidence>
<evidence type="ECO:0000256" key="14">
    <source>
        <dbReference type="ARBA" id="ARBA00023225"/>
    </source>
</evidence>
<evidence type="ECO:0000256" key="3">
    <source>
        <dbReference type="ARBA" id="ARBA00012473"/>
    </source>
</evidence>
<dbReference type="SUPFAM" id="SSF52540">
    <property type="entry name" value="P-loop containing nucleoside triphosphate hydrolases"/>
    <property type="match status" value="1"/>
</dbReference>
<evidence type="ECO:0000259" key="17">
    <source>
        <dbReference type="SMART" id="SM00382"/>
    </source>
</evidence>
<dbReference type="PANTHER" id="PTHR15184:SF81">
    <property type="entry name" value="FLAGELLUM-SPECIFIC ATP SYNTHASE"/>
    <property type="match status" value="1"/>
</dbReference>
<dbReference type="GO" id="GO:0016887">
    <property type="term" value="F:ATP hydrolysis activity"/>
    <property type="evidence" value="ECO:0007669"/>
    <property type="project" value="InterPro"/>
</dbReference>
<dbReference type="AlphaFoldDB" id="Q8D3E4"/>
<keyword evidence="13" id="KW-0406">Ion transport</keyword>
<dbReference type="Proteomes" id="UP000000562">
    <property type="component" value="Chromosome"/>
</dbReference>
<dbReference type="OrthoDB" id="9148544at2"/>
<proteinExistence type="inferred from homology"/>
<dbReference type="KEGG" id="wbr:fliI"/>
<evidence type="ECO:0000313" key="18">
    <source>
        <dbReference type="EMBL" id="BAC24203.1"/>
    </source>
</evidence>
<evidence type="ECO:0000256" key="6">
    <source>
        <dbReference type="ARBA" id="ARBA00022490"/>
    </source>
</evidence>
<dbReference type="eggNOG" id="COG1157">
    <property type="taxonomic scope" value="Bacteria"/>
</dbReference>
<dbReference type="GO" id="GO:0005737">
    <property type="term" value="C:cytoplasm"/>
    <property type="evidence" value="ECO:0007669"/>
    <property type="project" value="UniProtKB-SubCell"/>
</dbReference>
<keyword evidence="15" id="KW-0066">ATP synthesis</keyword>
<keyword evidence="10" id="KW-0067">ATP-binding</keyword>
<dbReference type="STRING" id="36870.gene:10368535"/>
<dbReference type="InterPro" id="IPR027417">
    <property type="entry name" value="P-loop_NTPase"/>
</dbReference>
<dbReference type="GO" id="GO:0044780">
    <property type="term" value="P:bacterial-type flagellum assembly"/>
    <property type="evidence" value="ECO:0007669"/>
    <property type="project" value="InterPro"/>
</dbReference>
<evidence type="ECO:0000256" key="5">
    <source>
        <dbReference type="ARBA" id="ARBA00022448"/>
    </source>
</evidence>
<dbReference type="InterPro" id="IPR040627">
    <property type="entry name" value="T3SS_ATPase_C"/>
</dbReference>
<dbReference type="GO" id="GO:0046933">
    <property type="term" value="F:proton-transporting ATP synthase activity, rotational mechanism"/>
    <property type="evidence" value="ECO:0007669"/>
    <property type="project" value="TreeGrafter"/>
</dbReference>
<dbReference type="CDD" id="cd18114">
    <property type="entry name" value="ATP-synt_flagellum-secretory_path_III_C"/>
    <property type="match status" value="1"/>
</dbReference>
<dbReference type="Gene3D" id="3.40.50.12240">
    <property type="match status" value="1"/>
</dbReference>
<keyword evidence="7" id="KW-0547">Nucleotide-binding</keyword>
<dbReference type="SMART" id="SM00382">
    <property type="entry name" value="AAA"/>
    <property type="match status" value="1"/>
</dbReference>
<evidence type="ECO:0000256" key="15">
    <source>
        <dbReference type="ARBA" id="ARBA00023310"/>
    </source>
</evidence>
<dbReference type="Pfam" id="PF18269">
    <property type="entry name" value="T3SS_ATPase_C"/>
    <property type="match status" value="1"/>
</dbReference>
<evidence type="ECO:0000256" key="1">
    <source>
        <dbReference type="ARBA" id="ARBA00004496"/>
    </source>
</evidence>
<comment type="similarity">
    <text evidence="2">Belongs to the ATPase alpha/beta chains family.</text>
</comment>
<keyword evidence="12" id="KW-1278">Translocase</keyword>